<keyword evidence="2" id="KW-1185">Reference proteome</keyword>
<proteinExistence type="predicted"/>
<dbReference type="Proteomes" id="UP000242715">
    <property type="component" value="Unassembled WGS sequence"/>
</dbReference>
<organism evidence="1 2">
    <name type="scientific">Trifolium subterraneum</name>
    <name type="common">Subterranean clover</name>
    <dbReference type="NCBI Taxonomy" id="3900"/>
    <lineage>
        <taxon>Eukaryota</taxon>
        <taxon>Viridiplantae</taxon>
        <taxon>Streptophyta</taxon>
        <taxon>Embryophyta</taxon>
        <taxon>Tracheophyta</taxon>
        <taxon>Spermatophyta</taxon>
        <taxon>Magnoliopsida</taxon>
        <taxon>eudicotyledons</taxon>
        <taxon>Gunneridae</taxon>
        <taxon>Pentapetalae</taxon>
        <taxon>rosids</taxon>
        <taxon>fabids</taxon>
        <taxon>Fabales</taxon>
        <taxon>Fabaceae</taxon>
        <taxon>Papilionoideae</taxon>
        <taxon>50 kb inversion clade</taxon>
        <taxon>NPAAA clade</taxon>
        <taxon>Hologalegina</taxon>
        <taxon>IRL clade</taxon>
        <taxon>Trifolieae</taxon>
        <taxon>Trifolium</taxon>
    </lineage>
</organism>
<gene>
    <name evidence="1" type="ORF">TSUD_265220</name>
</gene>
<reference evidence="2" key="1">
    <citation type="journal article" date="2017" name="Front. Plant Sci.">
        <title>Climate Clever Clovers: New Paradigm to Reduce the Environmental Footprint of Ruminants by Breeding Low Methanogenic Forages Utilizing Haplotype Variation.</title>
        <authorList>
            <person name="Kaur P."/>
            <person name="Appels R."/>
            <person name="Bayer P.E."/>
            <person name="Keeble-Gagnere G."/>
            <person name="Wang J."/>
            <person name="Hirakawa H."/>
            <person name="Shirasawa K."/>
            <person name="Vercoe P."/>
            <person name="Stefanova K."/>
            <person name="Durmic Z."/>
            <person name="Nichols P."/>
            <person name="Revell C."/>
            <person name="Isobe S.N."/>
            <person name="Edwards D."/>
            <person name="Erskine W."/>
        </authorList>
    </citation>
    <scope>NUCLEOTIDE SEQUENCE [LARGE SCALE GENOMIC DNA]</scope>
    <source>
        <strain evidence="2">cv. Daliak</strain>
    </source>
</reference>
<dbReference type="EMBL" id="DF973803">
    <property type="protein sequence ID" value="GAU40378.1"/>
    <property type="molecule type" value="Genomic_DNA"/>
</dbReference>
<protein>
    <submittedName>
        <fullName evidence="1">Uncharacterized protein</fullName>
    </submittedName>
</protein>
<sequence>MSSNDNDAIPDTNDVVVVQDSTSFNMTLDNVQDDIVLEDTQINDMVLQQVTTDDAVDVTVINEGLDQEEVEIDDNSSDALEVEKPFTLVDNNFDASSRAIPDTTQNIVILTDDEFDEVV</sequence>
<dbReference type="AlphaFoldDB" id="A0A2Z6N674"/>
<evidence type="ECO:0000313" key="1">
    <source>
        <dbReference type="EMBL" id="GAU40378.1"/>
    </source>
</evidence>
<accession>A0A2Z6N674</accession>
<evidence type="ECO:0000313" key="2">
    <source>
        <dbReference type="Proteomes" id="UP000242715"/>
    </source>
</evidence>
<name>A0A2Z6N674_TRISU</name>